<organism evidence="1 2">
    <name type="scientific">Actinomyces israelii</name>
    <dbReference type="NCBI Taxonomy" id="1659"/>
    <lineage>
        <taxon>Bacteria</taxon>
        <taxon>Bacillati</taxon>
        <taxon>Actinomycetota</taxon>
        <taxon>Actinomycetes</taxon>
        <taxon>Actinomycetales</taxon>
        <taxon>Actinomycetaceae</taxon>
        <taxon>Actinomyces</taxon>
    </lineage>
</organism>
<dbReference type="Proteomes" id="UP001072034">
    <property type="component" value="Unassembled WGS sequence"/>
</dbReference>
<keyword evidence="2" id="KW-1185">Reference proteome</keyword>
<accession>A0ABT4I5H8</accession>
<dbReference type="EMBL" id="JAPTMY010000004">
    <property type="protein sequence ID" value="MCZ0856993.1"/>
    <property type="molecule type" value="Genomic_DNA"/>
</dbReference>
<evidence type="ECO:0000313" key="1">
    <source>
        <dbReference type="EMBL" id="MCZ0856993.1"/>
    </source>
</evidence>
<evidence type="ECO:0000313" key="2">
    <source>
        <dbReference type="Proteomes" id="UP001072034"/>
    </source>
</evidence>
<protein>
    <submittedName>
        <fullName evidence="1">FMN-binding protein</fullName>
    </submittedName>
</protein>
<gene>
    <name evidence="1" type="ORF">OHJ16_02885</name>
</gene>
<comment type="caution">
    <text evidence="1">The sequence shown here is derived from an EMBL/GenBank/DDBJ whole genome shotgun (WGS) entry which is preliminary data.</text>
</comment>
<proteinExistence type="predicted"/>
<reference evidence="1" key="1">
    <citation type="submission" date="2022-10" db="EMBL/GenBank/DDBJ databases">
        <title>Genome sequence of Actinomyces israelii ATCC 10048.</title>
        <authorList>
            <person name="Watt R.M."/>
            <person name="Tong W.M."/>
        </authorList>
    </citation>
    <scope>NUCLEOTIDE SEQUENCE</scope>
    <source>
        <strain evidence="1">ATCC 10048</strain>
    </source>
</reference>
<dbReference type="RefSeq" id="WP_268916672.1">
    <property type="nucleotide sequence ID" value="NZ_JAPTMY010000004.1"/>
</dbReference>
<sequence>MSEDSGGAPRAPVARRSVAAAGAVLTVAGLAACGGQAKPGNDEYAGRAQTANPAHSATAAGGATAAASPTSGPYADGTYTATQSYGVLDDVIEEDSIDVALTLESGYITGVTITGHPFASRSREYIDGFSQEISGAVVGHSVEDAHVTALAGASKTSAAFNEAVDAIATQARSAAATARATDQ</sequence>
<name>A0ABT4I5H8_9ACTO</name>